<keyword evidence="4" id="KW-1185">Reference proteome</keyword>
<dbReference type="InterPro" id="IPR051122">
    <property type="entry name" value="SDR_DHRS6-like"/>
</dbReference>
<dbReference type="SUPFAM" id="SSF51735">
    <property type="entry name" value="NAD(P)-binding Rossmann-fold domains"/>
    <property type="match status" value="1"/>
</dbReference>
<dbReference type="InterPro" id="IPR020904">
    <property type="entry name" value="Sc_DH/Rdtase_CS"/>
</dbReference>
<evidence type="ECO:0000313" key="4">
    <source>
        <dbReference type="Proteomes" id="UP000008229"/>
    </source>
</evidence>
<evidence type="ECO:0000256" key="2">
    <source>
        <dbReference type="ARBA" id="ARBA00023002"/>
    </source>
</evidence>
<dbReference type="RefSeq" id="WP_012936525.1">
    <property type="nucleotide sequence ID" value="NC_013739.1"/>
</dbReference>
<dbReference type="Gene3D" id="3.40.50.720">
    <property type="entry name" value="NAD(P)-binding Rossmann-like Domain"/>
    <property type="match status" value="1"/>
</dbReference>
<reference evidence="3 4" key="1">
    <citation type="journal article" date="2010" name="Stand. Genomic Sci.">
        <title>Complete genome sequence of Conexibacter woesei type strain (ID131577).</title>
        <authorList>
            <person name="Pukall R."/>
            <person name="Lapidus A."/>
            <person name="Glavina Del Rio T."/>
            <person name="Copeland A."/>
            <person name="Tice H."/>
            <person name="Cheng J.-F."/>
            <person name="Lucas S."/>
            <person name="Chen F."/>
            <person name="Nolan M."/>
            <person name="Bruce D."/>
            <person name="Goodwin L."/>
            <person name="Pitluck S."/>
            <person name="Mavromatis K."/>
            <person name="Ivanova N."/>
            <person name="Ovchinnikova G."/>
            <person name="Pati A."/>
            <person name="Chen A."/>
            <person name="Palaniappan K."/>
            <person name="Land M."/>
            <person name="Hauser L."/>
            <person name="Chang Y.-J."/>
            <person name="Jeffries C.D."/>
            <person name="Chain P."/>
            <person name="Meincke L."/>
            <person name="Sims D."/>
            <person name="Brettin T."/>
            <person name="Detter J.C."/>
            <person name="Rohde M."/>
            <person name="Goeker M."/>
            <person name="Bristow J."/>
            <person name="Eisen J.A."/>
            <person name="Markowitz V."/>
            <person name="Kyrpides N.C."/>
            <person name="Klenk H.-P."/>
            <person name="Hugenholtz P."/>
        </authorList>
    </citation>
    <scope>NUCLEOTIDE SEQUENCE [LARGE SCALE GENOMIC DNA]</scope>
    <source>
        <strain evidence="4">DSM 14684 / CIP 108061 / JCM 11494 / NBRC 100937 / ID131577</strain>
    </source>
</reference>
<dbReference type="KEGG" id="cwo:Cwoe_5063"/>
<dbReference type="HOGENOM" id="CLU_010194_1_0_11"/>
<dbReference type="Pfam" id="PF13561">
    <property type="entry name" value="adh_short_C2"/>
    <property type="match status" value="1"/>
</dbReference>
<dbReference type="PRINTS" id="PR00080">
    <property type="entry name" value="SDRFAMILY"/>
</dbReference>
<proteinExistence type="inferred from homology"/>
<name>D3FD82_CONWI</name>
<dbReference type="PRINTS" id="PR00081">
    <property type="entry name" value="GDHRDH"/>
</dbReference>
<dbReference type="FunFam" id="3.40.50.720:FF:000084">
    <property type="entry name" value="Short-chain dehydrogenase reductase"/>
    <property type="match status" value="1"/>
</dbReference>
<dbReference type="CDD" id="cd05233">
    <property type="entry name" value="SDR_c"/>
    <property type="match status" value="1"/>
</dbReference>
<dbReference type="STRING" id="469383.Cwoe_5063"/>
<gene>
    <name evidence="3" type="ordered locus">Cwoe_5063</name>
</gene>
<evidence type="ECO:0000256" key="1">
    <source>
        <dbReference type="ARBA" id="ARBA00006484"/>
    </source>
</evidence>
<keyword evidence="2" id="KW-0560">Oxidoreductase</keyword>
<dbReference type="eggNOG" id="COG1028">
    <property type="taxonomic scope" value="Bacteria"/>
</dbReference>
<dbReference type="Proteomes" id="UP000008229">
    <property type="component" value="Chromosome"/>
</dbReference>
<organism evidence="3 4">
    <name type="scientific">Conexibacter woesei (strain DSM 14684 / CCUG 47730 / CIP 108061 / JCM 11494 / NBRC 100937 / ID131577)</name>
    <dbReference type="NCBI Taxonomy" id="469383"/>
    <lineage>
        <taxon>Bacteria</taxon>
        <taxon>Bacillati</taxon>
        <taxon>Actinomycetota</taxon>
        <taxon>Thermoleophilia</taxon>
        <taxon>Solirubrobacterales</taxon>
        <taxon>Conexibacteraceae</taxon>
        <taxon>Conexibacter</taxon>
    </lineage>
</organism>
<comment type="similarity">
    <text evidence="1">Belongs to the short-chain dehydrogenases/reductases (SDR) family.</text>
</comment>
<dbReference type="EMBL" id="CP001854">
    <property type="protein sequence ID" value="ADB53474.1"/>
    <property type="molecule type" value="Genomic_DNA"/>
</dbReference>
<accession>D3FD82</accession>
<dbReference type="AlphaFoldDB" id="D3FD82"/>
<dbReference type="PANTHER" id="PTHR43477">
    <property type="entry name" value="DIHYDROANTICAPSIN 7-DEHYDROGENASE"/>
    <property type="match status" value="1"/>
</dbReference>
<dbReference type="PROSITE" id="PS00061">
    <property type="entry name" value="ADH_SHORT"/>
    <property type="match status" value="1"/>
</dbReference>
<reference evidence="4" key="2">
    <citation type="submission" date="2010-01" db="EMBL/GenBank/DDBJ databases">
        <title>The complete genome of Conexibacter woesei DSM 14684.</title>
        <authorList>
            <consortium name="US DOE Joint Genome Institute (JGI-PGF)"/>
            <person name="Lucas S."/>
            <person name="Copeland A."/>
            <person name="Lapidus A."/>
            <person name="Glavina del Rio T."/>
            <person name="Dalin E."/>
            <person name="Tice H."/>
            <person name="Bruce D."/>
            <person name="Goodwin L."/>
            <person name="Pitluck S."/>
            <person name="Kyrpides N."/>
            <person name="Mavromatis K."/>
            <person name="Ivanova N."/>
            <person name="Mikhailova N."/>
            <person name="Chertkov O."/>
            <person name="Brettin T."/>
            <person name="Detter J.C."/>
            <person name="Han C."/>
            <person name="Larimer F."/>
            <person name="Land M."/>
            <person name="Hauser L."/>
            <person name="Markowitz V."/>
            <person name="Cheng J.-F."/>
            <person name="Hugenholtz P."/>
            <person name="Woyke T."/>
            <person name="Wu D."/>
            <person name="Pukall R."/>
            <person name="Steenblock K."/>
            <person name="Schneider S."/>
            <person name="Klenk H.-P."/>
            <person name="Eisen J.A."/>
        </authorList>
    </citation>
    <scope>NUCLEOTIDE SEQUENCE [LARGE SCALE GENOMIC DNA]</scope>
    <source>
        <strain evidence="4">DSM 14684 / CIP 108061 / JCM 11494 / NBRC 100937 / ID131577</strain>
    </source>
</reference>
<dbReference type="InterPro" id="IPR036291">
    <property type="entry name" value="NAD(P)-bd_dom_sf"/>
</dbReference>
<dbReference type="PANTHER" id="PTHR43477:SF1">
    <property type="entry name" value="DIHYDROANTICAPSIN 7-DEHYDROGENASE"/>
    <property type="match status" value="1"/>
</dbReference>
<protein>
    <submittedName>
        <fullName evidence="3">Short-chain dehydrogenase/reductase SDR</fullName>
    </submittedName>
</protein>
<evidence type="ECO:0000313" key="3">
    <source>
        <dbReference type="EMBL" id="ADB53474.1"/>
    </source>
</evidence>
<dbReference type="OrthoDB" id="3542748at2"/>
<sequence>MTTVPAPVPAAPLGRRLAVVTGAGSGIGLAAAQALRQRGVPLVGLDLAGPPAELQGDDGVAWIEGDVSAPATWERVGAACLARDPRGADCLVACAGALVVAPLLETSPEQFRRLFDVNVVGVLHGLRTLVPGMVADGGGAVAVVCSVNSLFTEQQLSAYSASKAALLQLVRSTAAEYAAQGVQVNAVCPGITDTPMLRSHMNASGDPAAVERAAARRTPLGRLLRPEEVAETLCFLLSDAASGLAGAAVTVDGGLTAVYDHDGGT</sequence>
<dbReference type="GO" id="GO:0016491">
    <property type="term" value="F:oxidoreductase activity"/>
    <property type="evidence" value="ECO:0007669"/>
    <property type="project" value="UniProtKB-KW"/>
</dbReference>
<dbReference type="InterPro" id="IPR002347">
    <property type="entry name" value="SDR_fam"/>
</dbReference>